<reference evidence="1" key="1">
    <citation type="submission" date="2022-04" db="EMBL/GenBank/DDBJ databases">
        <title>Genome of the entomopathogenic fungus Entomophthora muscae.</title>
        <authorList>
            <person name="Elya C."/>
            <person name="Lovett B.R."/>
            <person name="Lee E."/>
            <person name="Macias A.M."/>
            <person name="Hajek A.E."/>
            <person name="De Bivort B.L."/>
            <person name="Kasson M.T."/>
            <person name="De Fine Licht H.H."/>
            <person name="Stajich J.E."/>
        </authorList>
    </citation>
    <scope>NUCLEOTIDE SEQUENCE</scope>
    <source>
        <strain evidence="1">Berkeley</strain>
    </source>
</reference>
<dbReference type="EMBL" id="QTSX02003143">
    <property type="protein sequence ID" value="KAJ9071637.1"/>
    <property type="molecule type" value="Genomic_DNA"/>
</dbReference>
<gene>
    <name evidence="1" type="ORF">DSO57_1035079</name>
</gene>
<name>A0ACC2TAS1_9FUNG</name>
<dbReference type="Proteomes" id="UP001165960">
    <property type="component" value="Unassembled WGS sequence"/>
</dbReference>
<protein>
    <submittedName>
        <fullName evidence="1">Uncharacterized protein</fullName>
    </submittedName>
</protein>
<comment type="caution">
    <text evidence="1">The sequence shown here is derived from an EMBL/GenBank/DDBJ whole genome shotgun (WGS) entry which is preliminary data.</text>
</comment>
<proteinExistence type="predicted"/>
<evidence type="ECO:0000313" key="1">
    <source>
        <dbReference type="EMBL" id="KAJ9071637.1"/>
    </source>
</evidence>
<keyword evidence="2" id="KW-1185">Reference proteome</keyword>
<evidence type="ECO:0000313" key="2">
    <source>
        <dbReference type="Proteomes" id="UP001165960"/>
    </source>
</evidence>
<accession>A0ACC2TAS1</accession>
<organism evidence="1 2">
    <name type="scientific">Entomophthora muscae</name>
    <dbReference type="NCBI Taxonomy" id="34485"/>
    <lineage>
        <taxon>Eukaryota</taxon>
        <taxon>Fungi</taxon>
        <taxon>Fungi incertae sedis</taxon>
        <taxon>Zoopagomycota</taxon>
        <taxon>Entomophthoromycotina</taxon>
        <taxon>Entomophthoromycetes</taxon>
        <taxon>Entomophthorales</taxon>
        <taxon>Entomophthoraceae</taxon>
        <taxon>Entomophthora</taxon>
    </lineage>
</organism>
<sequence length="313" mass="34743">MIKLESHIGFRQRLIMATLSGKPIRIDKIRPDDDNPGLREYEASFLRLIEKLTNGSTIEINYTGTSIVYRPGVIVGGKIEHDCGPSGRSIGYFLEAIIPLAPFSKLPFQISLQGVTNDNADISVDLIRTVSLRHLKRFGIEDNVELKINKRGAPPLGGGEVYFSCSTIRQLKPIRVLEEGRIKRIRGIAYSTRVSPQTTNRVVEAARSVLNRYIPDIFIVTDAYKKNESGKSPGYGLSLVAESTTDVLVSAEYFAGPGETPEDLGIRVARMLLAEIQDGGCVDSLHHSLYLLWMVLCPEDVSKLRIGQLTPFW</sequence>